<organism evidence="4 5">
    <name type="scientific">Orchesella dallaii</name>
    <dbReference type="NCBI Taxonomy" id="48710"/>
    <lineage>
        <taxon>Eukaryota</taxon>
        <taxon>Metazoa</taxon>
        <taxon>Ecdysozoa</taxon>
        <taxon>Arthropoda</taxon>
        <taxon>Hexapoda</taxon>
        <taxon>Collembola</taxon>
        <taxon>Entomobryomorpha</taxon>
        <taxon>Entomobryoidea</taxon>
        <taxon>Orchesellidae</taxon>
        <taxon>Orchesellinae</taxon>
        <taxon>Orchesella</taxon>
    </lineage>
</organism>
<feature type="compositionally biased region" description="Polar residues" evidence="2">
    <location>
        <begin position="394"/>
        <end position="421"/>
    </location>
</feature>
<reference evidence="4 5" key="1">
    <citation type="submission" date="2024-08" db="EMBL/GenBank/DDBJ databases">
        <authorList>
            <person name="Cucini C."/>
            <person name="Frati F."/>
        </authorList>
    </citation>
    <scope>NUCLEOTIDE SEQUENCE [LARGE SCALE GENOMIC DNA]</scope>
</reference>
<feature type="compositionally biased region" description="Low complexity" evidence="2">
    <location>
        <begin position="131"/>
        <end position="168"/>
    </location>
</feature>
<protein>
    <recommendedName>
        <fullName evidence="3">Ras-associating domain-containing protein</fullName>
    </recommendedName>
</protein>
<dbReference type="PANTHER" id="PTHR15286">
    <property type="entry name" value="RAS-ASSOCIATING DOMAIN CONTAINING PROTEIN"/>
    <property type="match status" value="1"/>
</dbReference>
<comment type="caution">
    <text evidence="4">The sequence shown here is derived from an EMBL/GenBank/DDBJ whole genome shotgun (WGS) entry which is preliminary data.</text>
</comment>
<dbReference type="SUPFAM" id="SSF54236">
    <property type="entry name" value="Ubiquitin-like"/>
    <property type="match status" value="1"/>
</dbReference>
<feature type="compositionally biased region" description="Pro residues" evidence="2">
    <location>
        <begin position="267"/>
        <end position="277"/>
    </location>
</feature>
<dbReference type="InterPro" id="IPR048945">
    <property type="entry name" value="RASSF8/10_RA"/>
</dbReference>
<feature type="compositionally biased region" description="Polar residues" evidence="2">
    <location>
        <begin position="428"/>
        <end position="451"/>
    </location>
</feature>
<dbReference type="EMBL" id="CAXLJM020000013">
    <property type="protein sequence ID" value="CAL8079262.1"/>
    <property type="molecule type" value="Genomic_DNA"/>
</dbReference>
<gene>
    <name evidence="4" type="ORF">ODALV1_LOCUS4323</name>
</gene>
<dbReference type="Gene3D" id="3.10.20.90">
    <property type="entry name" value="Phosphatidylinositol 3-kinase Catalytic Subunit, Chain A, domain 1"/>
    <property type="match status" value="1"/>
</dbReference>
<proteinExistence type="predicted"/>
<dbReference type="SMART" id="SM00314">
    <property type="entry name" value="RA"/>
    <property type="match status" value="1"/>
</dbReference>
<keyword evidence="5" id="KW-1185">Reference proteome</keyword>
<dbReference type="InterPro" id="IPR033593">
    <property type="entry name" value="N-RASSF"/>
</dbReference>
<dbReference type="PROSITE" id="PS50200">
    <property type="entry name" value="RA"/>
    <property type="match status" value="1"/>
</dbReference>
<feature type="compositionally biased region" description="Polar residues" evidence="2">
    <location>
        <begin position="331"/>
        <end position="348"/>
    </location>
</feature>
<feature type="compositionally biased region" description="Low complexity" evidence="2">
    <location>
        <begin position="349"/>
        <end position="385"/>
    </location>
</feature>
<feature type="region of interest" description="Disordered" evidence="2">
    <location>
        <begin position="83"/>
        <end position="219"/>
    </location>
</feature>
<feature type="region of interest" description="Disordered" evidence="2">
    <location>
        <begin position="673"/>
        <end position="705"/>
    </location>
</feature>
<evidence type="ECO:0000313" key="5">
    <source>
        <dbReference type="Proteomes" id="UP001642540"/>
    </source>
</evidence>
<feature type="compositionally biased region" description="Low complexity" evidence="2">
    <location>
        <begin position="84"/>
        <end position="99"/>
    </location>
</feature>
<feature type="compositionally biased region" description="Polar residues" evidence="2">
    <location>
        <begin position="110"/>
        <end position="130"/>
    </location>
</feature>
<feature type="compositionally biased region" description="Polar residues" evidence="2">
    <location>
        <begin position="170"/>
        <end position="192"/>
    </location>
</feature>
<evidence type="ECO:0000256" key="1">
    <source>
        <dbReference type="SAM" id="Coils"/>
    </source>
</evidence>
<feature type="compositionally biased region" description="Low complexity" evidence="2">
    <location>
        <begin position="285"/>
        <end position="298"/>
    </location>
</feature>
<dbReference type="InterPro" id="IPR000159">
    <property type="entry name" value="RA_dom"/>
</dbReference>
<keyword evidence="1" id="KW-0175">Coiled coil</keyword>
<dbReference type="InterPro" id="IPR029071">
    <property type="entry name" value="Ubiquitin-like_domsf"/>
</dbReference>
<name>A0ABP1PVS7_9HEXA</name>
<feature type="compositionally biased region" description="Low complexity" evidence="2">
    <location>
        <begin position="233"/>
        <end position="250"/>
    </location>
</feature>
<feature type="coiled-coil region" evidence="1">
    <location>
        <begin position="596"/>
        <end position="658"/>
    </location>
</feature>
<accession>A0ABP1PVS7</accession>
<feature type="coiled-coil region" evidence="1">
    <location>
        <begin position="453"/>
        <end position="560"/>
    </location>
</feature>
<dbReference type="PANTHER" id="PTHR15286:SF6">
    <property type="entry name" value="GH01133P"/>
    <property type="match status" value="1"/>
</dbReference>
<feature type="domain" description="Ras-associating" evidence="3">
    <location>
        <begin position="1"/>
        <end position="82"/>
    </location>
</feature>
<dbReference type="Pfam" id="PF21712">
    <property type="entry name" value="RASSF8-10_RA"/>
    <property type="match status" value="1"/>
</dbReference>
<dbReference type="InterPro" id="IPR048944">
    <property type="entry name" value="RASSF8_RA"/>
</dbReference>
<feature type="region of interest" description="Disordered" evidence="2">
    <location>
        <begin position="232"/>
        <end position="451"/>
    </location>
</feature>
<dbReference type="Proteomes" id="UP001642540">
    <property type="component" value="Unassembled WGS sequence"/>
</dbReference>
<dbReference type="CDD" id="cd16134">
    <property type="entry name" value="RA_RASSF8"/>
    <property type="match status" value="1"/>
</dbReference>
<evidence type="ECO:0000313" key="4">
    <source>
        <dbReference type="EMBL" id="CAL8079262.1"/>
    </source>
</evidence>
<evidence type="ECO:0000259" key="3">
    <source>
        <dbReference type="PROSITE" id="PS50200"/>
    </source>
</evidence>
<evidence type="ECO:0000256" key="2">
    <source>
        <dbReference type="SAM" id="MobiDB-lite"/>
    </source>
</evidence>
<sequence>MELKVWVEGIQRVVCGVNEKTTCQDVVYALAHATGKTGRFTLIERWRNSERLLAPGEQPLKVLLKWGEHSNDVQFILQWSPLDSSSTSKTTSPGKSGHSTGNGGGGGENVSENPQGGGSQFKTGTASYSPSGGSTNQSNSVSQTNGLSSSKKPSYPSSNSYHSSNPLPNQRPSPTLLGQVNSSTNNPSSSKQFPHLNGGSVGGGGRLPSSESSGVMKGAPQRLIFSDAIKEFSSSSQVSSGKGSNSPGSSLQQGAPPPAGKMKELSAPPPYREPPNPITYQGKVSPSVSSPSSINSPSLKGLPPYREPPPPTMMQQPSPQYPNPNAYLIRHNNSSNSPVRGASNSTSGGSQSYFGSSANSSSSSLLNNGGTNSCSVSASGVPSSKESPRHAPQISPSSHDAFSSFNNASDKSDNSFWNSKDQPLINGDTPNQNGSVNKTSTVPSSVDSPNSHYKELVRLVNSQREKLTSQQAELTQYDAEIMFWEGKAKEQQRNMEFITKEISRLELISSQNEGQVLSLSHLEEENDYVRQEAETLKSELTSLKGDLGKCENELDKCRNRLRYLFSDPQIPKRLMEEFHNSQASAAQRQEEWMQREAATLAEVDRLKKELEMARRETDAVSDLSGSLDKEVHSLDSTLAEKKKQMEQLVSAMKEANLQSLIINPPEELVDGGVHQRSGSTRRMIGSPRQLENAAPTSKNPHGVWV</sequence>